<dbReference type="OrthoDB" id="6270329at2759"/>
<dbReference type="AlphaFoldDB" id="A0A8S3R1W1"/>
<evidence type="ECO:0000313" key="2">
    <source>
        <dbReference type="Proteomes" id="UP000683360"/>
    </source>
</evidence>
<name>A0A8S3R1W1_MYTED</name>
<evidence type="ECO:0008006" key="3">
    <source>
        <dbReference type="Google" id="ProtNLM"/>
    </source>
</evidence>
<reference evidence="1" key="1">
    <citation type="submission" date="2021-03" db="EMBL/GenBank/DDBJ databases">
        <authorList>
            <person name="Bekaert M."/>
        </authorList>
    </citation>
    <scope>NUCLEOTIDE SEQUENCE</scope>
</reference>
<evidence type="ECO:0000313" key="1">
    <source>
        <dbReference type="EMBL" id="CAG2203317.1"/>
    </source>
</evidence>
<comment type="caution">
    <text evidence="1">The sequence shown here is derived from an EMBL/GenBank/DDBJ whole genome shotgun (WGS) entry which is preliminary data.</text>
</comment>
<organism evidence="1 2">
    <name type="scientific">Mytilus edulis</name>
    <name type="common">Blue mussel</name>
    <dbReference type="NCBI Taxonomy" id="6550"/>
    <lineage>
        <taxon>Eukaryota</taxon>
        <taxon>Metazoa</taxon>
        <taxon>Spiralia</taxon>
        <taxon>Lophotrochozoa</taxon>
        <taxon>Mollusca</taxon>
        <taxon>Bivalvia</taxon>
        <taxon>Autobranchia</taxon>
        <taxon>Pteriomorphia</taxon>
        <taxon>Mytilida</taxon>
        <taxon>Mytiloidea</taxon>
        <taxon>Mytilidae</taxon>
        <taxon>Mytilinae</taxon>
        <taxon>Mytilus</taxon>
    </lineage>
</organism>
<protein>
    <recommendedName>
        <fullName evidence="3">B box-type domain-containing protein</fullName>
    </recommendedName>
</protein>
<proteinExistence type="predicted"/>
<keyword evidence="2" id="KW-1185">Reference proteome</keyword>
<dbReference type="Proteomes" id="UP000683360">
    <property type="component" value="Unassembled WGS sequence"/>
</dbReference>
<accession>A0A8S3R1W1</accession>
<sequence>MTFYCSTHIEPCCVSCISDKHKHCRELVDLSEVTKGVKCSTEFLDLKERVEDVSLILEELTQSKVDQKLNLQNMKQKIDYDVERIRKAINCHLDKLQNKFSELLVDTELQQRNIIDRLIEELSEIQYSAAKISDELQITEQHASEFQTFLNIKKMVQRN</sequence>
<dbReference type="EMBL" id="CAJPWZ010000917">
    <property type="protein sequence ID" value="CAG2203317.1"/>
    <property type="molecule type" value="Genomic_DNA"/>
</dbReference>
<gene>
    <name evidence="1" type="ORF">MEDL_17775</name>
</gene>